<organism evidence="11 12">
    <name type="scientific">Mesobacillus stamsii</name>
    <dbReference type="NCBI Taxonomy" id="225347"/>
    <lineage>
        <taxon>Bacteria</taxon>
        <taxon>Bacillati</taxon>
        <taxon>Bacillota</taxon>
        <taxon>Bacilli</taxon>
        <taxon>Bacillales</taxon>
        <taxon>Bacillaceae</taxon>
        <taxon>Mesobacillus</taxon>
    </lineage>
</organism>
<dbReference type="RefSeq" id="WP_307192282.1">
    <property type="nucleotide sequence ID" value="NZ_JAUSUN010000021.1"/>
</dbReference>
<feature type="binding site" evidence="9">
    <location>
        <position position="18"/>
    </location>
    <ligand>
        <name>ATP</name>
        <dbReference type="ChEBI" id="CHEBI:30616"/>
    </ligand>
</feature>
<evidence type="ECO:0000256" key="4">
    <source>
        <dbReference type="ARBA" id="ARBA00022741"/>
    </source>
</evidence>
<dbReference type="EC" id="2.7.7.3" evidence="9"/>
<feature type="binding site" evidence="9">
    <location>
        <begin position="89"/>
        <end position="91"/>
    </location>
    <ligand>
        <name>ATP</name>
        <dbReference type="ChEBI" id="CHEBI:30616"/>
    </ligand>
</feature>
<evidence type="ECO:0000256" key="3">
    <source>
        <dbReference type="ARBA" id="ARBA00022695"/>
    </source>
</evidence>
<name>A0ABU0FY37_9BACI</name>
<keyword evidence="1 9" id="KW-0963">Cytoplasm</keyword>
<evidence type="ECO:0000259" key="10">
    <source>
        <dbReference type="Pfam" id="PF01467"/>
    </source>
</evidence>
<feature type="binding site" evidence="9">
    <location>
        <begin position="124"/>
        <end position="130"/>
    </location>
    <ligand>
        <name>ATP</name>
        <dbReference type="ChEBI" id="CHEBI:30616"/>
    </ligand>
</feature>
<sequence>MARVAVCPGSFDPITYGHLDIITRAAKVFDELYIVVLNNSSKQPLFSVEERMDLINQVTKRIPNVKVDSFQGLLVDYADGVHAQAIIRGLRAVSDFEYEMQITSMNRVLDDKIETFFIMTNNQYSFLSSSIVKEVARYGGKISELVPDEVEEALLKKFDDDKKNGNDLRC</sequence>
<comment type="similarity">
    <text evidence="9">Belongs to the bacterial CoaD family.</text>
</comment>
<keyword evidence="3 9" id="KW-0548">Nucleotidyltransferase</keyword>
<evidence type="ECO:0000313" key="12">
    <source>
        <dbReference type="Proteomes" id="UP001242313"/>
    </source>
</evidence>
<comment type="function">
    <text evidence="9">Reversibly transfers an adenylyl group from ATP to 4'-phosphopantetheine, yielding dephospho-CoA (dPCoA) and pyrophosphate.</text>
</comment>
<feature type="binding site" evidence="9">
    <location>
        <position position="10"/>
    </location>
    <ligand>
        <name>substrate</name>
    </ligand>
</feature>
<dbReference type="InterPro" id="IPR001980">
    <property type="entry name" value="PPAT"/>
</dbReference>
<evidence type="ECO:0000256" key="7">
    <source>
        <dbReference type="ARBA" id="ARBA00022993"/>
    </source>
</evidence>
<evidence type="ECO:0000313" key="11">
    <source>
        <dbReference type="EMBL" id="MDQ0414858.1"/>
    </source>
</evidence>
<keyword evidence="12" id="KW-1185">Reference proteome</keyword>
<feature type="site" description="Transition state stabilizer" evidence="9">
    <location>
        <position position="18"/>
    </location>
</feature>
<dbReference type="InterPro" id="IPR004821">
    <property type="entry name" value="Cyt_trans-like"/>
</dbReference>
<evidence type="ECO:0000256" key="6">
    <source>
        <dbReference type="ARBA" id="ARBA00022842"/>
    </source>
</evidence>
<proteinExistence type="inferred from homology"/>
<feature type="binding site" evidence="9">
    <location>
        <position position="42"/>
    </location>
    <ligand>
        <name>substrate</name>
    </ligand>
</feature>
<dbReference type="SUPFAM" id="SSF52374">
    <property type="entry name" value="Nucleotidylyl transferase"/>
    <property type="match status" value="1"/>
</dbReference>
<protein>
    <recommendedName>
        <fullName evidence="9">Phosphopantetheine adenylyltransferase</fullName>
        <ecNumber evidence="9">2.7.7.3</ecNumber>
    </recommendedName>
    <alternativeName>
        <fullName evidence="9">Dephospho-CoA pyrophosphorylase</fullName>
    </alternativeName>
    <alternativeName>
        <fullName evidence="9">Pantetheine-phosphate adenylyltransferase</fullName>
        <shortName evidence="9">PPAT</shortName>
    </alternativeName>
</protein>
<dbReference type="PANTHER" id="PTHR21342">
    <property type="entry name" value="PHOSPHOPANTETHEINE ADENYLYLTRANSFERASE"/>
    <property type="match status" value="1"/>
</dbReference>
<keyword evidence="4 9" id="KW-0547">Nucleotide-binding</keyword>
<evidence type="ECO:0000256" key="2">
    <source>
        <dbReference type="ARBA" id="ARBA00022679"/>
    </source>
</evidence>
<dbReference type="Proteomes" id="UP001242313">
    <property type="component" value="Unassembled WGS sequence"/>
</dbReference>
<evidence type="ECO:0000256" key="8">
    <source>
        <dbReference type="ARBA" id="ARBA00029346"/>
    </source>
</evidence>
<dbReference type="Gene3D" id="3.40.50.620">
    <property type="entry name" value="HUPs"/>
    <property type="match status" value="1"/>
</dbReference>
<dbReference type="InterPro" id="IPR014729">
    <property type="entry name" value="Rossmann-like_a/b/a_fold"/>
</dbReference>
<reference evidence="11 12" key="1">
    <citation type="submission" date="2023-07" db="EMBL/GenBank/DDBJ databases">
        <title>Genomic Encyclopedia of Type Strains, Phase IV (KMG-IV): sequencing the most valuable type-strain genomes for metagenomic binning, comparative biology and taxonomic classification.</title>
        <authorList>
            <person name="Goeker M."/>
        </authorList>
    </citation>
    <scope>NUCLEOTIDE SEQUENCE [LARGE SCALE GENOMIC DNA]</scope>
    <source>
        <strain evidence="11 12">DSM 19598</strain>
    </source>
</reference>
<comment type="pathway">
    <text evidence="9">Cofactor biosynthesis; coenzyme A biosynthesis; CoA from (R)-pantothenate: step 4/5.</text>
</comment>
<dbReference type="Pfam" id="PF01467">
    <property type="entry name" value="CTP_transf_like"/>
    <property type="match status" value="1"/>
</dbReference>
<feature type="domain" description="Cytidyltransferase-like" evidence="10">
    <location>
        <begin position="6"/>
        <end position="134"/>
    </location>
</feature>
<feature type="binding site" evidence="9">
    <location>
        <begin position="10"/>
        <end position="11"/>
    </location>
    <ligand>
        <name>ATP</name>
        <dbReference type="ChEBI" id="CHEBI:30616"/>
    </ligand>
</feature>
<comment type="subunit">
    <text evidence="9">Homohexamer.</text>
</comment>
<dbReference type="EMBL" id="JAUSUN010000021">
    <property type="protein sequence ID" value="MDQ0414858.1"/>
    <property type="molecule type" value="Genomic_DNA"/>
</dbReference>
<dbReference type="GO" id="GO:0004595">
    <property type="term" value="F:pantetheine-phosphate adenylyltransferase activity"/>
    <property type="evidence" value="ECO:0007669"/>
    <property type="project" value="UniProtKB-EC"/>
</dbReference>
<accession>A0ABU0FY37</accession>
<feature type="binding site" evidence="9">
    <location>
        <position position="99"/>
    </location>
    <ligand>
        <name>ATP</name>
        <dbReference type="ChEBI" id="CHEBI:30616"/>
    </ligand>
</feature>
<keyword evidence="7 9" id="KW-0173">Coenzyme A biosynthesis</keyword>
<comment type="cofactor">
    <cofactor evidence="9">
        <name>Mg(2+)</name>
        <dbReference type="ChEBI" id="CHEBI:18420"/>
    </cofactor>
</comment>
<comment type="catalytic activity">
    <reaction evidence="8 9">
        <text>(R)-4'-phosphopantetheine + ATP + H(+) = 3'-dephospho-CoA + diphosphate</text>
        <dbReference type="Rhea" id="RHEA:19801"/>
        <dbReference type="ChEBI" id="CHEBI:15378"/>
        <dbReference type="ChEBI" id="CHEBI:30616"/>
        <dbReference type="ChEBI" id="CHEBI:33019"/>
        <dbReference type="ChEBI" id="CHEBI:57328"/>
        <dbReference type="ChEBI" id="CHEBI:61723"/>
        <dbReference type="EC" id="2.7.7.3"/>
    </reaction>
</comment>
<dbReference type="NCBIfam" id="TIGR01510">
    <property type="entry name" value="coaD_prev_kdtB"/>
    <property type="match status" value="1"/>
</dbReference>
<dbReference type="CDD" id="cd02163">
    <property type="entry name" value="PPAT"/>
    <property type="match status" value="1"/>
</dbReference>
<evidence type="ECO:0000256" key="5">
    <source>
        <dbReference type="ARBA" id="ARBA00022840"/>
    </source>
</evidence>
<evidence type="ECO:0000256" key="1">
    <source>
        <dbReference type="ARBA" id="ARBA00022490"/>
    </source>
</evidence>
<keyword evidence="2 9" id="KW-0808">Transferase</keyword>
<dbReference type="PANTHER" id="PTHR21342:SF1">
    <property type="entry name" value="PHOSPHOPANTETHEINE ADENYLYLTRANSFERASE"/>
    <property type="match status" value="1"/>
</dbReference>
<dbReference type="NCBIfam" id="TIGR00125">
    <property type="entry name" value="cyt_tran_rel"/>
    <property type="match status" value="1"/>
</dbReference>
<feature type="binding site" evidence="9">
    <location>
        <position position="88"/>
    </location>
    <ligand>
        <name>substrate</name>
    </ligand>
</feature>
<keyword evidence="5 9" id="KW-0067">ATP-binding</keyword>
<dbReference type="HAMAP" id="MF_00151">
    <property type="entry name" value="PPAT_bact"/>
    <property type="match status" value="1"/>
</dbReference>
<evidence type="ECO:0000256" key="9">
    <source>
        <dbReference type="HAMAP-Rule" id="MF_00151"/>
    </source>
</evidence>
<keyword evidence="6 9" id="KW-0460">Magnesium</keyword>
<comment type="subcellular location">
    <subcellularLocation>
        <location evidence="9">Cytoplasm</location>
    </subcellularLocation>
</comment>
<comment type="caution">
    <text evidence="11">The sequence shown here is derived from an EMBL/GenBank/DDBJ whole genome shotgun (WGS) entry which is preliminary data.</text>
</comment>
<dbReference type="PRINTS" id="PR01020">
    <property type="entry name" value="LPSBIOSNTHSS"/>
</dbReference>
<feature type="binding site" evidence="9">
    <location>
        <position position="74"/>
    </location>
    <ligand>
        <name>substrate</name>
    </ligand>
</feature>
<gene>
    <name evidence="9" type="primary">coaD</name>
    <name evidence="11" type="ORF">J2S25_003068</name>
</gene>